<accession>A0A9X2QDC2</accession>
<dbReference type="RefSeq" id="WP_013061506.1">
    <property type="nucleotide sequence ID" value="NZ_CP030357.1"/>
</dbReference>
<evidence type="ECO:0000313" key="5">
    <source>
        <dbReference type="Proteomes" id="UP001155057"/>
    </source>
</evidence>
<name>A0A9X2QDC2_9BACT</name>
<dbReference type="PANTHER" id="PTHR21666">
    <property type="entry name" value="PEPTIDASE-RELATED"/>
    <property type="match status" value="1"/>
</dbReference>
<dbReference type="Pfam" id="PF01551">
    <property type="entry name" value="Peptidase_M23"/>
    <property type="match status" value="1"/>
</dbReference>
<dbReference type="InterPro" id="IPR011055">
    <property type="entry name" value="Dup_hybrid_motif"/>
</dbReference>
<reference evidence="4" key="1">
    <citation type="submission" date="2022-08" db="EMBL/GenBank/DDBJ databases">
        <title>Genomic Encyclopedia of Type Strains, Phase V (KMG-V): Genome sequencing to study the core and pangenomes of soil and plant-associated prokaryotes.</title>
        <authorList>
            <person name="Whitman W."/>
        </authorList>
    </citation>
    <scope>NUCLEOTIDE SEQUENCE</scope>
    <source>
        <strain evidence="4">SP3049</strain>
    </source>
</reference>
<feature type="region of interest" description="Disordered" evidence="1">
    <location>
        <begin position="110"/>
        <end position="173"/>
    </location>
</feature>
<dbReference type="InterPro" id="IPR050570">
    <property type="entry name" value="Cell_wall_metabolism_enzyme"/>
</dbReference>
<sequence>MWSFFADLVQKVGTEQTIVVMDAEGVGKTRRHHVRPSRMVAMWGGSLAAAGLLAALLVAFTPLRTQIPGYGTEEMKESARLNTLRVRALQDSLAAQRDYIQRLRRLITGRVEPAPPSDGARSESGAGGGAVATGEAGPPASEGPSGASARNAHQQPAFAPSPRSGATASAPGGLSFPLSPPVANGFPTRGFDVATGHYGIDVAVSEGDYVRSVGDGYVVWADWAQDGGYTIAVQHAGGYLSVYKHNKRLLKQLGDRVTAQEPVAVTGNTGAVTTGPHLHFELWQNGLAQGPDAYIAGW</sequence>
<keyword evidence="2" id="KW-0812">Transmembrane</keyword>
<keyword evidence="2" id="KW-1133">Transmembrane helix</keyword>
<keyword evidence="4" id="KW-0378">Hydrolase</keyword>
<feature type="transmembrane region" description="Helical" evidence="2">
    <location>
        <begin position="40"/>
        <end position="60"/>
    </location>
</feature>
<evidence type="ECO:0000259" key="3">
    <source>
        <dbReference type="Pfam" id="PF01551"/>
    </source>
</evidence>
<dbReference type="Proteomes" id="UP001155057">
    <property type="component" value="Unassembled WGS sequence"/>
</dbReference>
<comment type="caution">
    <text evidence="4">The sequence shown here is derived from an EMBL/GenBank/DDBJ whole genome shotgun (WGS) entry which is preliminary data.</text>
</comment>
<dbReference type="InterPro" id="IPR016047">
    <property type="entry name" value="M23ase_b-sheet_dom"/>
</dbReference>
<dbReference type="EMBL" id="JANUAE010000006">
    <property type="protein sequence ID" value="MCS3710343.1"/>
    <property type="molecule type" value="Genomic_DNA"/>
</dbReference>
<dbReference type="Gene3D" id="2.70.70.10">
    <property type="entry name" value="Glucose Permease (Domain IIA)"/>
    <property type="match status" value="1"/>
</dbReference>
<dbReference type="CDD" id="cd12797">
    <property type="entry name" value="M23_peptidase"/>
    <property type="match status" value="1"/>
</dbReference>
<dbReference type="PANTHER" id="PTHR21666:SF270">
    <property type="entry name" value="MUREIN HYDROLASE ACTIVATOR ENVC"/>
    <property type="match status" value="1"/>
</dbReference>
<dbReference type="GO" id="GO:0004222">
    <property type="term" value="F:metalloendopeptidase activity"/>
    <property type="evidence" value="ECO:0007669"/>
    <property type="project" value="TreeGrafter"/>
</dbReference>
<keyword evidence="2" id="KW-0472">Membrane</keyword>
<evidence type="ECO:0000256" key="1">
    <source>
        <dbReference type="SAM" id="MobiDB-lite"/>
    </source>
</evidence>
<proteinExistence type="predicted"/>
<evidence type="ECO:0000313" key="4">
    <source>
        <dbReference type="EMBL" id="MCS3710343.1"/>
    </source>
</evidence>
<protein>
    <submittedName>
        <fullName evidence="4">Murein DD-endopeptidase MepM/ murein hydrolase activator NlpD</fullName>
    </submittedName>
</protein>
<evidence type="ECO:0000256" key="2">
    <source>
        <dbReference type="SAM" id="Phobius"/>
    </source>
</evidence>
<organism evidence="4 5">
    <name type="scientific">Salinibacter ruber</name>
    <dbReference type="NCBI Taxonomy" id="146919"/>
    <lineage>
        <taxon>Bacteria</taxon>
        <taxon>Pseudomonadati</taxon>
        <taxon>Rhodothermota</taxon>
        <taxon>Rhodothermia</taxon>
        <taxon>Rhodothermales</taxon>
        <taxon>Salinibacteraceae</taxon>
        <taxon>Salinibacter</taxon>
    </lineage>
</organism>
<feature type="domain" description="M23ase beta-sheet core" evidence="3">
    <location>
        <begin position="196"/>
        <end position="289"/>
    </location>
</feature>
<gene>
    <name evidence="4" type="ORF">GGP61_001953</name>
</gene>
<dbReference type="AlphaFoldDB" id="A0A9X2QDC2"/>
<dbReference type="SUPFAM" id="SSF51261">
    <property type="entry name" value="Duplicated hybrid motif"/>
    <property type="match status" value="1"/>
</dbReference>